<organism evidence="1 2">
    <name type="scientific">Tamlana crocina</name>
    <dbReference type="NCBI Taxonomy" id="393006"/>
    <lineage>
        <taxon>Bacteria</taxon>
        <taxon>Pseudomonadati</taxon>
        <taxon>Bacteroidota</taxon>
        <taxon>Flavobacteriia</taxon>
        <taxon>Flavobacteriales</taxon>
        <taxon>Flavobacteriaceae</taxon>
        <taxon>Tamlana</taxon>
    </lineage>
</organism>
<dbReference type="EMBL" id="JAAVJS010000008">
    <property type="protein sequence ID" value="NJX15329.1"/>
    <property type="molecule type" value="Genomic_DNA"/>
</dbReference>
<gene>
    <name evidence="1" type="ORF">HC176_07485</name>
</gene>
<sequence length="167" mass="19324">MGSKYFNILNKQLAQIEAHIPHYQVTVKKVSKRSIGWHLSHVLMVINGVCGILAKTKPENYKRDFNIKRTIIFPLGYMPRGMGKAPKVVVPTKAITVKDLKVQLNFARKQVEATKQLPEKAFFTHHIFGMLNKKQTLHFLTIHTNHHLKIVRDILKKENPLRNTERV</sequence>
<accession>A0ABX1DE30</accession>
<comment type="caution">
    <text evidence="1">The sequence shown here is derived from an EMBL/GenBank/DDBJ whole genome shotgun (WGS) entry which is preliminary data.</text>
</comment>
<reference evidence="1 2" key="1">
    <citation type="submission" date="2020-03" db="EMBL/GenBank/DDBJ databases">
        <title>Tamlana sp. nov, isolated from XXX.</title>
        <authorList>
            <person name="Cao W.R."/>
        </authorList>
    </citation>
    <scope>NUCLEOTIDE SEQUENCE [LARGE SCALE GENOMIC DNA]</scope>
    <source>
        <strain evidence="1 2">HST1-43</strain>
    </source>
</reference>
<keyword evidence="2" id="KW-1185">Reference proteome</keyword>
<evidence type="ECO:0000313" key="1">
    <source>
        <dbReference type="EMBL" id="NJX15329.1"/>
    </source>
</evidence>
<dbReference type="Proteomes" id="UP000760545">
    <property type="component" value="Unassembled WGS sequence"/>
</dbReference>
<evidence type="ECO:0000313" key="2">
    <source>
        <dbReference type="Proteomes" id="UP000760545"/>
    </source>
</evidence>
<dbReference type="InterPro" id="IPR034660">
    <property type="entry name" value="DinB/YfiT-like"/>
</dbReference>
<dbReference type="Gene3D" id="1.20.120.450">
    <property type="entry name" value="dinb family like domain"/>
    <property type="match status" value="1"/>
</dbReference>
<name>A0ABX1DE30_9FLAO</name>
<protein>
    <submittedName>
        <fullName evidence="1">DinB family protein</fullName>
    </submittedName>
</protein>
<dbReference type="SUPFAM" id="SSF109854">
    <property type="entry name" value="DinB/YfiT-like putative metalloenzymes"/>
    <property type="match status" value="1"/>
</dbReference>
<dbReference type="RefSeq" id="WP_167917573.1">
    <property type="nucleotide sequence ID" value="NZ_JAAVJS010000008.1"/>
</dbReference>
<proteinExistence type="predicted"/>